<dbReference type="InterPro" id="IPR014746">
    <property type="entry name" value="Gln_synth/guanido_kin_cat_dom"/>
</dbReference>
<dbReference type="RefSeq" id="WP_009516895.1">
    <property type="nucleotide sequence ID" value="NZ_CCAE010000025.1"/>
</dbReference>
<dbReference type="Pfam" id="PF04262">
    <property type="entry name" value="Glu_cys_ligase"/>
    <property type="match status" value="1"/>
</dbReference>
<dbReference type="SUPFAM" id="SSF55931">
    <property type="entry name" value="Glutamine synthetase/guanido kinase"/>
    <property type="match status" value="1"/>
</dbReference>
<evidence type="ECO:0000313" key="11">
    <source>
        <dbReference type="EMBL" id="CDN88556.1"/>
    </source>
</evidence>
<dbReference type="GO" id="GO:0005829">
    <property type="term" value="C:cytosol"/>
    <property type="evidence" value="ECO:0007669"/>
    <property type="project" value="TreeGrafter"/>
</dbReference>
<organism evidence="11 12">
    <name type="scientific">Hydrogenophaga intermedia</name>
    <dbReference type="NCBI Taxonomy" id="65786"/>
    <lineage>
        <taxon>Bacteria</taxon>
        <taxon>Pseudomonadati</taxon>
        <taxon>Pseudomonadota</taxon>
        <taxon>Betaproteobacteria</taxon>
        <taxon>Burkholderiales</taxon>
        <taxon>Comamonadaceae</taxon>
        <taxon>Hydrogenophaga</taxon>
    </lineage>
</organism>
<sequence length="523" mass="57660">MSALQQRLAALGPERLRGMRRGLEKESLRSQPDGKLALTPHPAALGSALTHPHITTDYSESQLELITGVHASVESCLGELTEVHQFVLRALQAQGDERLWVSSMPCGLPTDETIPLGRYGSSNVGRAKSVYRMGLGHRYGRRMQTISGIHYNWSLPGVDNEGYFALIRNFRRHAFLLLTLFGASPAVCSSFVEGRNHELQKLGASGTLYMPHGTSLRMGRLGYQSEAQATLAVSYNGLEGYAASLHDALTRPWPAYETVGIRNPGGDYNQLATTLLQIENEFYGTIRPKRVIFPGERPLHALRERGVEYIEVRLLDLNPFEPIGIDAMTLRFLDVFLLHCLLADSPPDTPSEIRELAQNQHLTAARGREPGLELLRRGAPVTLADWGQEIIEQLQPIADALDELDGTDAHALAVAHARSTLRQPDLLPSARVLRAMSAHHDDSFIAFARGQSALTHRHLLGLPWSDAQQARFEALAKRSVDDQRAIEAADTLPFEVYRQEYVSADRLGHPRVAAVGKGQALAA</sequence>
<keyword evidence="5 8" id="KW-0547">Nucleotide-binding</keyword>
<dbReference type="EC" id="6.3.2.2" evidence="8"/>
<evidence type="ECO:0000259" key="10">
    <source>
        <dbReference type="Pfam" id="PF04262"/>
    </source>
</evidence>
<keyword evidence="4 8" id="KW-0317">Glutathione biosynthesis</keyword>
<reference evidence="12" key="1">
    <citation type="submission" date="2014-02" db="EMBL/GenBank/DDBJ databases">
        <authorList>
            <person name="Gan H."/>
        </authorList>
    </citation>
    <scope>NUCLEOTIDE SEQUENCE [LARGE SCALE GENOMIC DNA]</scope>
    <source>
        <strain evidence="12">S1</strain>
    </source>
</reference>
<dbReference type="Proteomes" id="UP000028878">
    <property type="component" value="Unassembled WGS sequence"/>
</dbReference>
<dbReference type="GO" id="GO:0006750">
    <property type="term" value="P:glutathione biosynthetic process"/>
    <property type="evidence" value="ECO:0007669"/>
    <property type="project" value="UniProtKB-UniRule"/>
</dbReference>
<evidence type="ECO:0000256" key="2">
    <source>
        <dbReference type="ARBA" id="ARBA00008772"/>
    </source>
</evidence>
<dbReference type="GO" id="GO:0005524">
    <property type="term" value="F:ATP binding"/>
    <property type="evidence" value="ECO:0007669"/>
    <property type="project" value="UniProtKB-KW"/>
</dbReference>
<evidence type="ECO:0000256" key="9">
    <source>
        <dbReference type="RuleBase" id="RU004391"/>
    </source>
</evidence>
<reference evidence="12" key="2">
    <citation type="submission" date="2014-11" db="EMBL/GenBank/DDBJ databases">
        <title>Draft genome sequence of Hydrogenophaga intermedia S1.</title>
        <authorList>
            <person name="Gan H.M."/>
            <person name="Chew T.H."/>
            <person name="Stolz A."/>
        </authorList>
    </citation>
    <scope>NUCLEOTIDE SEQUENCE [LARGE SCALE GENOMIC DNA]</scope>
    <source>
        <strain evidence="12">S1</strain>
    </source>
</reference>
<dbReference type="InterPro" id="IPR007370">
    <property type="entry name" value="Glu_cys_ligase"/>
</dbReference>
<proteinExistence type="inferred from homology"/>
<gene>
    <name evidence="8 11" type="primary">gshA</name>
    <name evidence="11" type="ORF">BN948_02991</name>
</gene>
<dbReference type="NCBIfam" id="TIGR01434">
    <property type="entry name" value="glu_cys_ligase"/>
    <property type="match status" value="1"/>
</dbReference>
<evidence type="ECO:0000256" key="1">
    <source>
        <dbReference type="ARBA" id="ARBA00005006"/>
    </source>
</evidence>
<dbReference type="PANTHER" id="PTHR38761">
    <property type="entry name" value="GLUTAMATE--CYSTEINE LIGASE"/>
    <property type="match status" value="1"/>
</dbReference>
<dbReference type="GO" id="GO:0004357">
    <property type="term" value="F:glutamate-cysteine ligase activity"/>
    <property type="evidence" value="ECO:0007669"/>
    <property type="project" value="UniProtKB-UniRule"/>
</dbReference>
<dbReference type="EMBL" id="CCAE010000025">
    <property type="protein sequence ID" value="CDN88556.1"/>
    <property type="molecule type" value="Genomic_DNA"/>
</dbReference>
<dbReference type="Gene3D" id="3.30.590.20">
    <property type="match status" value="1"/>
</dbReference>
<protein>
    <recommendedName>
        <fullName evidence="8">Glutamate--cysteine ligase</fullName>
        <ecNumber evidence="8">6.3.2.2</ecNumber>
    </recommendedName>
    <alternativeName>
        <fullName evidence="8">Gamma-ECS</fullName>
        <shortName evidence="8">GCS</shortName>
    </alternativeName>
    <alternativeName>
        <fullName evidence="8">Gamma-glutamylcysteine synthetase</fullName>
    </alternativeName>
</protein>
<dbReference type="AlphaFoldDB" id="A0A1L1PR85"/>
<keyword evidence="12" id="KW-1185">Reference proteome</keyword>
<accession>A0A1L1PR85</accession>
<evidence type="ECO:0000256" key="3">
    <source>
        <dbReference type="ARBA" id="ARBA00022598"/>
    </source>
</evidence>
<keyword evidence="6 8" id="KW-0067">ATP-binding</keyword>
<comment type="similarity">
    <text evidence="2 8">Belongs to the glutamate--cysteine ligase type 1 family. Type 1 subfamily.</text>
</comment>
<comment type="pathway">
    <text evidence="1 8 9">Sulfur metabolism; glutathione biosynthesis; glutathione from L-cysteine and L-glutamate: step 1/2.</text>
</comment>
<feature type="domain" description="Glutamate--cysteine ligase" evidence="10">
    <location>
        <begin position="14"/>
        <end position="361"/>
    </location>
</feature>
<comment type="catalytic activity">
    <reaction evidence="7 8 9">
        <text>L-cysteine + L-glutamate + ATP = gamma-L-glutamyl-L-cysteine + ADP + phosphate + H(+)</text>
        <dbReference type="Rhea" id="RHEA:13285"/>
        <dbReference type="ChEBI" id="CHEBI:15378"/>
        <dbReference type="ChEBI" id="CHEBI:29985"/>
        <dbReference type="ChEBI" id="CHEBI:30616"/>
        <dbReference type="ChEBI" id="CHEBI:35235"/>
        <dbReference type="ChEBI" id="CHEBI:43474"/>
        <dbReference type="ChEBI" id="CHEBI:58173"/>
        <dbReference type="ChEBI" id="CHEBI:456216"/>
        <dbReference type="EC" id="6.3.2.2"/>
    </reaction>
</comment>
<dbReference type="UniPathway" id="UPA00142">
    <property type="reaction ID" value="UER00209"/>
</dbReference>
<evidence type="ECO:0000256" key="8">
    <source>
        <dbReference type="HAMAP-Rule" id="MF_00578"/>
    </source>
</evidence>
<evidence type="ECO:0000256" key="4">
    <source>
        <dbReference type="ARBA" id="ARBA00022684"/>
    </source>
</evidence>
<keyword evidence="3 8" id="KW-0436">Ligase</keyword>
<evidence type="ECO:0000256" key="5">
    <source>
        <dbReference type="ARBA" id="ARBA00022741"/>
    </source>
</evidence>
<evidence type="ECO:0000256" key="6">
    <source>
        <dbReference type="ARBA" id="ARBA00022840"/>
    </source>
</evidence>
<dbReference type="GO" id="GO:0046872">
    <property type="term" value="F:metal ion binding"/>
    <property type="evidence" value="ECO:0007669"/>
    <property type="project" value="TreeGrafter"/>
</dbReference>
<dbReference type="HAMAP" id="MF_00578">
    <property type="entry name" value="Glu_cys_ligase"/>
    <property type="match status" value="1"/>
</dbReference>
<evidence type="ECO:0000313" key="12">
    <source>
        <dbReference type="Proteomes" id="UP000028878"/>
    </source>
</evidence>
<dbReference type="PANTHER" id="PTHR38761:SF1">
    <property type="entry name" value="GLUTAMATE--CYSTEINE LIGASE"/>
    <property type="match status" value="1"/>
</dbReference>
<name>A0A1L1PR85_HYDIT</name>
<dbReference type="InterPro" id="IPR006334">
    <property type="entry name" value="Glut_cys_ligase"/>
</dbReference>
<evidence type="ECO:0000256" key="7">
    <source>
        <dbReference type="ARBA" id="ARBA00048819"/>
    </source>
</evidence>